<gene>
    <name evidence="11" type="ORF">EJ03DRAFT_374726</name>
</gene>
<evidence type="ECO:0000256" key="8">
    <source>
        <dbReference type="HAMAP-Rule" id="MF_03100"/>
    </source>
</evidence>
<comment type="caution">
    <text evidence="8">Lacks conserved residue(s) required for the propagation of feature annotation.</text>
</comment>
<feature type="compositionally biased region" description="Acidic residues" evidence="9">
    <location>
        <begin position="401"/>
        <end position="414"/>
    </location>
</feature>
<dbReference type="Gene3D" id="3.30.40.10">
    <property type="entry name" value="Zinc/RING finger domain, C3HC4 (zinc finger)"/>
    <property type="match status" value="1"/>
</dbReference>
<evidence type="ECO:0000256" key="5">
    <source>
        <dbReference type="ARBA" id="ARBA00023172"/>
    </source>
</evidence>
<dbReference type="GO" id="GO:0000724">
    <property type="term" value="P:double-strand break repair via homologous recombination"/>
    <property type="evidence" value="ECO:0007669"/>
    <property type="project" value="TreeGrafter"/>
</dbReference>
<accession>A0A6G1L9D5</accession>
<keyword evidence="12" id="KW-1185">Reference proteome</keyword>
<dbReference type="PANTHER" id="PTHR20208:SF10">
    <property type="entry name" value="STRUCTURE-SPECIFIC ENDONUCLEASE SUBUNIT SLX1"/>
    <property type="match status" value="1"/>
</dbReference>
<comment type="subcellular location">
    <subcellularLocation>
        <location evidence="8">Nucleus</location>
    </subcellularLocation>
</comment>
<dbReference type="GO" id="GO:0008821">
    <property type="term" value="F:crossover junction DNA endonuclease activity"/>
    <property type="evidence" value="ECO:0007669"/>
    <property type="project" value="TreeGrafter"/>
</dbReference>
<feature type="region of interest" description="Disordered" evidence="9">
    <location>
        <begin position="343"/>
        <end position="414"/>
    </location>
</feature>
<dbReference type="InterPro" id="IPR035901">
    <property type="entry name" value="GIY-YIG_endonuc_sf"/>
</dbReference>
<dbReference type="InterPro" id="IPR048749">
    <property type="entry name" value="SLX1_C"/>
</dbReference>
<dbReference type="EMBL" id="ML995836">
    <property type="protein sequence ID" value="KAF2769202.1"/>
    <property type="molecule type" value="Genomic_DNA"/>
</dbReference>
<evidence type="ECO:0000313" key="11">
    <source>
        <dbReference type="EMBL" id="KAF2769202.1"/>
    </source>
</evidence>
<evidence type="ECO:0000256" key="6">
    <source>
        <dbReference type="ARBA" id="ARBA00023204"/>
    </source>
</evidence>
<comment type="cofactor">
    <cofactor evidence="8">
        <name>a divalent metal cation</name>
        <dbReference type="ChEBI" id="CHEBI:60240"/>
    </cofactor>
</comment>
<keyword evidence="3 8" id="KW-0227">DNA damage</keyword>
<feature type="domain" description="GIY-YIG" evidence="10">
    <location>
        <begin position="10"/>
        <end position="92"/>
    </location>
</feature>
<organism evidence="11 12">
    <name type="scientific">Teratosphaeria nubilosa</name>
    <dbReference type="NCBI Taxonomy" id="161662"/>
    <lineage>
        <taxon>Eukaryota</taxon>
        <taxon>Fungi</taxon>
        <taxon>Dikarya</taxon>
        <taxon>Ascomycota</taxon>
        <taxon>Pezizomycotina</taxon>
        <taxon>Dothideomycetes</taxon>
        <taxon>Dothideomycetidae</taxon>
        <taxon>Mycosphaerellales</taxon>
        <taxon>Teratosphaeriaceae</taxon>
        <taxon>Teratosphaeria</taxon>
    </lineage>
</organism>
<dbReference type="InterPro" id="IPR050381">
    <property type="entry name" value="SLX1_endonuclease"/>
</dbReference>
<feature type="region of interest" description="Disordered" evidence="9">
    <location>
        <begin position="98"/>
        <end position="117"/>
    </location>
</feature>
<keyword evidence="6 8" id="KW-0234">DNA repair</keyword>
<comment type="function">
    <text evidence="8">Catalytic subunit of the SLX1-SLX4 structure-specific endonuclease that resolves DNA secondary structures generated during DNA repair and recombination. Has endonuclease activity towards branched DNA substrates, introducing single-strand cuts in duplex DNA close to junctions with ss-DNA.</text>
</comment>
<evidence type="ECO:0000259" key="10">
    <source>
        <dbReference type="PROSITE" id="PS50164"/>
    </source>
</evidence>
<evidence type="ECO:0000313" key="12">
    <source>
        <dbReference type="Proteomes" id="UP000799436"/>
    </source>
</evidence>
<feature type="compositionally biased region" description="Polar residues" evidence="9">
    <location>
        <begin position="98"/>
        <end position="107"/>
    </location>
</feature>
<dbReference type="Proteomes" id="UP000799436">
    <property type="component" value="Unassembled WGS sequence"/>
</dbReference>
<reference evidence="11" key="1">
    <citation type="journal article" date="2020" name="Stud. Mycol.">
        <title>101 Dothideomycetes genomes: a test case for predicting lifestyles and emergence of pathogens.</title>
        <authorList>
            <person name="Haridas S."/>
            <person name="Albert R."/>
            <person name="Binder M."/>
            <person name="Bloem J."/>
            <person name="Labutti K."/>
            <person name="Salamov A."/>
            <person name="Andreopoulos B."/>
            <person name="Baker S."/>
            <person name="Barry K."/>
            <person name="Bills G."/>
            <person name="Bluhm B."/>
            <person name="Cannon C."/>
            <person name="Castanera R."/>
            <person name="Culley D."/>
            <person name="Daum C."/>
            <person name="Ezra D."/>
            <person name="Gonzalez J."/>
            <person name="Henrissat B."/>
            <person name="Kuo A."/>
            <person name="Liang C."/>
            <person name="Lipzen A."/>
            <person name="Lutzoni F."/>
            <person name="Magnuson J."/>
            <person name="Mondo S."/>
            <person name="Nolan M."/>
            <person name="Ohm R."/>
            <person name="Pangilinan J."/>
            <person name="Park H.-J."/>
            <person name="Ramirez L."/>
            <person name="Alfaro M."/>
            <person name="Sun H."/>
            <person name="Tritt A."/>
            <person name="Yoshinaga Y."/>
            <person name="Zwiers L.-H."/>
            <person name="Turgeon B."/>
            <person name="Goodwin S."/>
            <person name="Spatafora J."/>
            <person name="Crous P."/>
            <person name="Grigoriev I."/>
        </authorList>
    </citation>
    <scope>NUCLEOTIDE SEQUENCE</scope>
    <source>
        <strain evidence="11">CBS 116005</strain>
    </source>
</reference>
<dbReference type="PROSITE" id="PS50164">
    <property type="entry name" value="GIY_YIG"/>
    <property type="match status" value="1"/>
</dbReference>
<dbReference type="GO" id="GO:0017108">
    <property type="term" value="F:5'-flap endonuclease activity"/>
    <property type="evidence" value="ECO:0007669"/>
    <property type="project" value="InterPro"/>
</dbReference>
<proteinExistence type="inferred from homology"/>
<sequence length="414" mass="46625">MEKNLRPIPAFYACYLLRSTVRHQSLYVGSTPNPFRRLKQHNGESKGGAARTSKDNLRPWEMTCLVTGFPSKIAALQFEWAWQNTHLTRHVSADSRLTQAKSTTRISPKTARTRRRPARPRLCLTDRLANLHLLLQASSFSRWPLNVTFYSEDVYKVWTKWTSQHTDGLRNGIQIKLDESRTSTAPNSDVCDEILVPRGIHALDVGYSSLKPHMEKSKQRFEKSEWLHCSVCKGGLPASGAMTLVCPSADCDALAHLECLSAFFLQAHGKTGAMVPTAGSCPQCGNKLQWVDLVKELSLRMRGEKEVRSLFAKKRKRKTKDIVADSGSEMSAYEDLPDDAVEAAEDEIEEPPANREDAHNAGWHELPESSDVEMDIPKMRSDPSPFFQRPKFMAPNSEPVTIEDSDWDDAEILD</sequence>
<evidence type="ECO:0000256" key="2">
    <source>
        <dbReference type="ARBA" id="ARBA00022759"/>
    </source>
</evidence>
<dbReference type="GO" id="GO:0033557">
    <property type="term" value="C:Slx1-Slx4 complex"/>
    <property type="evidence" value="ECO:0007669"/>
    <property type="project" value="UniProtKB-UniRule"/>
</dbReference>
<dbReference type="FunFam" id="3.40.1440.10:FF:000006">
    <property type="entry name" value="Structure-specific endonuclease subunit SLX1"/>
    <property type="match status" value="1"/>
</dbReference>
<dbReference type="PANTHER" id="PTHR20208">
    <property type="entry name" value="STRUCTURE-SPECIFIC ENDONUCLEASE SUBUNIT SLX1"/>
    <property type="match status" value="1"/>
</dbReference>
<dbReference type="InterPro" id="IPR027520">
    <property type="entry name" value="Slx1"/>
</dbReference>
<keyword evidence="1 8" id="KW-0540">Nuclease</keyword>
<dbReference type="CDD" id="cd10455">
    <property type="entry name" value="GIY-YIG_SLX1"/>
    <property type="match status" value="1"/>
</dbReference>
<comment type="subunit">
    <text evidence="8">Forms a heterodimer with SLX4.</text>
</comment>
<dbReference type="Pfam" id="PF21202">
    <property type="entry name" value="SLX1_C"/>
    <property type="match status" value="1"/>
</dbReference>
<comment type="similarity">
    <text evidence="8">Belongs to the SLX1 family.</text>
</comment>
<dbReference type="Gene3D" id="3.40.1440.10">
    <property type="entry name" value="GIY-YIG endonuclease"/>
    <property type="match status" value="1"/>
</dbReference>
<dbReference type="InterPro" id="IPR000305">
    <property type="entry name" value="GIY-YIG_endonuc"/>
</dbReference>
<keyword evidence="4 8" id="KW-0378">Hydrolase</keyword>
<evidence type="ECO:0000256" key="4">
    <source>
        <dbReference type="ARBA" id="ARBA00022801"/>
    </source>
</evidence>
<dbReference type="InterPro" id="IPR013083">
    <property type="entry name" value="Znf_RING/FYVE/PHD"/>
</dbReference>
<keyword evidence="7 8" id="KW-0539">Nucleus</keyword>
<dbReference type="AlphaFoldDB" id="A0A6G1L9D5"/>
<evidence type="ECO:0000256" key="1">
    <source>
        <dbReference type="ARBA" id="ARBA00022722"/>
    </source>
</evidence>
<evidence type="ECO:0000256" key="9">
    <source>
        <dbReference type="SAM" id="MobiDB-lite"/>
    </source>
</evidence>
<keyword evidence="2 8" id="KW-0255">Endonuclease</keyword>
<dbReference type="Pfam" id="PF01541">
    <property type="entry name" value="GIY-YIG"/>
    <property type="match status" value="1"/>
</dbReference>
<evidence type="ECO:0000256" key="7">
    <source>
        <dbReference type="ARBA" id="ARBA00023242"/>
    </source>
</evidence>
<dbReference type="OrthoDB" id="24645at2759"/>
<name>A0A6G1L9D5_9PEZI</name>
<evidence type="ECO:0000256" key="3">
    <source>
        <dbReference type="ARBA" id="ARBA00022763"/>
    </source>
</evidence>
<protein>
    <recommendedName>
        <fullName evidence="10">GIY-YIG domain-containing protein</fullName>
    </recommendedName>
</protein>
<dbReference type="SUPFAM" id="SSF82771">
    <property type="entry name" value="GIY-YIG endonuclease"/>
    <property type="match status" value="1"/>
</dbReference>
<dbReference type="HAMAP" id="MF_03100">
    <property type="entry name" value="Endonuc_su_Slx1"/>
    <property type="match status" value="1"/>
</dbReference>
<keyword evidence="5 8" id="KW-0233">DNA recombination</keyword>